<evidence type="ECO:0000313" key="4">
    <source>
        <dbReference type="Proteomes" id="UP001426770"/>
    </source>
</evidence>
<feature type="transmembrane region" description="Helical" evidence="1">
    <location>
        <begin position="138"/>
        <end position="159"/>
    </location>
</feature>
<evidence type="ECO:0000256" key="2">
    <source>
        <dbReference type="SAM" id="SignalP"/>
    </source>
</evidence>
<reference evidence="3 4" key="1">
    <citation type="submission" date="2024-02" db="EMBL/GenBank/DDBJ databases">
        <title>Lysinimicrobium sediminis NBRC 112286.</title>
        <authorList>
            <person name="Ichikawa N."/>
            <person name="Katano-Makiyama Y."/>
            <person name="Hidaka K."/>
        </authorList>
    </citation>
    <scope>NUCLEOTIDE SEQUENCE [LARGE SCALE GENOMIC DNA]</scope>
    <source>
        <strain evidence="3 4">NBRC 112286</strain>
    </source>
</reference>
<keyword evidence="1" id="KW-1133">Transmembrane helix</keyword>
<dbReference type="Proteomes" id="UP001426770">
    <property type="component" value="Unassembled WGS sequence"/>
</dbReference>
<dbReference type="RefSeq" id="WP_345379911.1">
    <property type="nucleotide sequence ID" value="NZ_BAABRR010000010.1"/>
</dbReference>
<feature type="signal peptide" evidence="2">
    <location>
        <begin position="1"/>
        <end position="24"/>
    </location>
</feature>
<organism evidence="3 4">
    <name type="scientific">Demequina sediminis</name>
    <dbReference type="NCBI Taxonomy" id="1930058"/>
    <lineage>
        <taxon>Bacteria</taxon>
        <taxon>Bacillati</taxon>
        <taxon>Actinomycetota</taxon>
        <taxon>Actinomycetes</taxon>
        <taxon>Micrococcales</taxon>
        <taxon>Demequinaceae</taxon>
        <taxon>Demequina</taxon>
    </lineage>
</organism>
<sequence length="167" mass="16234">MIARTFASVALAGAVVLAPTAAFAETYPAPDDALTCSATVVDQGQTFDCTVEGPNGASAQLQTTTSGDDATIAGTVTSAPKTIVNNVAEFTVTAPGTAGVIGISAIINGEAVDTASVNVAAATGGTDEELSSTGFENAGLAIGAGVLLVAGATTVFVAGRRRANVNA</sequence>
<keyword evidence="2" id="KW-0732">Signal</keyword>
<evidence type="ECO:0008006" key="5">
    <source>
        <dbReference type="Google" id="ProtNLM"/>
    </source>
</evidence>
<name>A0ABP9WI99_9MICO</name>
<keyword evidence="1" id="KW-0812">Transmembrane</keyword>
<gene>
    <name evidence="3" type="ORF">Lsed01_02008</name>
</gene>
<evidence type="ECO:0000256" key="1">
    <source>
        <dbReference type="SAM" id="Phobius"/>
    </source>
</evidence>
<keyword evidence="4" id="KW-1185">Reference proteome</keyword>
<proteinExistence type="predicted"/>
<accession>A0ABP9WI99</accession>
<feature type="chain" id="PRO_5046736853" description="LPXTG cell wall anchor domain-containing protein" evidence="2">
    <location>
        <begin position="25"/>
        <end position="167"/>
    </location>
</feature>
<protein>
    <recommendedName>
        <fullName evidence="5">LPXTG cell wall anchor domain-containing protein</fullName>
    </recommendedName>
</protein>
<comment type="caution">
    <text evidence="3">The sequence shown here is derived from an EMBL/GenBank/DDBJ whole genome shotgun (WGS) entry which is preliminary data.</text>
</comment>
<dbReference type="EMBL" id="BAABRR010000010">
    <property type="protein sequence ID" value="GAA5519557.1"/>
    <property type="molecule type" value="Genomic_DNA"/>
</dbReference>
<evidence type="ECO:0000313" key="3">
    <source>
        <dbReference type="EMBL" id="GAA5519557.1"/>
    </source>
</evidence>
<keyword evidence="1" id="KW-0472">Membrane</keyword>